<feature type="transmembrane region" description="Helical" evidence="1">
    <location>
        <begin position="459"/>
        <end position="482"/>
    </location>
</feature>
<dbReference type="EMBL" id="CP110615">
    <property type="protein sequence ID" value="UZJ24980.1"/>
    <property type="molecule type" value="Genomic_DNA"/>
</dbReference>
<feature type="transmembrane region" description="Helical" evidence="1">
    <location>
        <begin position="148"/>
        <end position="167"/>
    </location>
</feature>
<sequence length="522" mass="55795">MSTHAGTVEQHRTRTTVLIGLVSTTVLLLRMFVPGPVGLSDQGDGHRLLCQLGLANDVAWNVSQSSFVRFTWVSHVFYGETCGANGTGQPVYSSQLLLDRIATWLTPVLGLPGSLDLRALAVLCCVVAGAAVGWLVHEMRGARFARVVVGVVVTLILADSGIAVYFASPYSEGGAFLGLLLLLPASLRLLHSRRTSLAAIVTVLAIGTFVLASKTQMVTFLPLLLLVLLVRPGQRVTGGQVAGQPRWRTARVRRRAAGSLACLGLVGVVVATLSAEPPRFQELHVYKQVFLTILPGSPDPTGDLQFFGLDPSLARGSGIDINGPGSVVTDPAYAGFTDKVTSAKVVEFYLTHPARTVGLVHQGLDYAATFRLSSYLASYPEASGNPAGTADHRVEVLTEVFTVFKALPLLLLIVWIVGLVRFSVAARRGSCAGLLGLGLTLSIVTQFGAVLLSEGYAEAIKHMIVVDYATALMFPVAIMVWTERRARRSFDRPGTSTTVSTPFVRTELSDLPARDRVLPDTP</sequence>
<feature type="transmembrane region" description="Helical" evidence="1">
    <location>
        <begin position="256"/>
        <end position="275"/>
    </location>
</feature>
<keyword evidence="1" id="KW-1133">Transmembrane helix</keyword>
<name>A0ABY6P018_9NOCA</name>
<dbReference type="Proteomes" id="UP001164965">
    <property type="component" value="Chromosome"/>
</dbReference>
<gene>
    <name evidence="2" type="ORF">RHODO2019_00205</name>
</gene>
<evidence type="ECO:0000313" key="3">
    <source>
        <dbReference type="Proteomes" id="UP001164965"/>
    </source>
</evidence>
<accession>A0ABY6P018</accession>
<organism evidence="2 3">
    <name type="scientific">Rhodococcus antarcticus</name>
    <dbReference type="NCBI Taxonomy" id="2987751"/>
    <lineage>
        <taxon>Bacteria</taxon>
        <taxon>Bacillati</taxon>
        <taxon>Actinomycetota</taxon>
        <taxon>Actinomycetes</taxon>
        <taxon>Mycobacteriales</taxon>
        <taxon>Nocardiaceae</taxon>
        <taxon>Rhodococcus</taxon>
    </lineage>
</organism>
<proteinExistence type="predicted"/>
<evidence type="ECO:0008006" key="4">
    <source>
        <dbReference type="Google" id="ProtNLM"/>
    </source>
</evidence>
<keyword evidence="1" id="KW-0472">Membrane</keyword>
<keyword evidence="3" id="KW-1185">Reference proteome</keyword>
<evidence type="ECO:0000313" key="2">
    <source>
        <dbReference type="EMBL" id="UZJ24980.1"/>
    </source>
</evidence>
<feature type="transmembrane region" description="Helical" evidence="1">
    <location>
        <begin position="432"/>
        <end position="453"/>
    </location>
</feature>
<protein>
    <recommendedName>
        <fullName evidence="4">Dolichyl-phosphate-mannose-protein mannosyltransferase</fullName>
    </recommendedName>
</protein>
<keyword evidence="1" id="KW-0812">Transmembrane</keyword>
<feature type="transmembrane region" description="Helical" evidence="1">
    <location>
        <begin position="400"/>
        <end position="420"/>
    </location>
</feature>
<evidence type="ECO:0000256" key="1">
    <source>
        <dbReference type="SAM" id="Phobius"/>
    </source>
</evidence>
<dbReference type="RefSeq" id="WP_265383086.1">
    <property type="nucleotide sequence ID" value="NZ_CP110615.1"/>
</dbReference>
<reference evidence="2" key="1">
    <citation type="submission" date="2022-10" db="EMBL/GenBank/DDBJ databases">
        <title>Rhodococcus sp.75.</title>
        <authorList>
            <person name="Sun M."/>
        </authorList>
    </citation>
    <scope>NUCLEOTIDE SEQUENCE</scope>
    <source>
        <strain evidence="2">75</strain>
    </source>
</reference>
<feature type="transmembrane region" description="Helical" evidence="1">
    <location>
        <begin position="197"/>
        <end position="213"/>
    </location>
</feature>
<feature type="transmembrane region" description="Helical" evidence="1">
    <location>
        <begin position="15"/>
        <end position="33"/>
    </location>
</feature>
<feature type="transmembrane region" description="Helical" evidence="1">
    <location>
        <begin position="117"/>
        <end position="136"/>
    </location>
</feature>